<dbReference type="PROSITE" id="PS51318">
    <property type="entry name" value="TAT"/>
    <property type="match status" value="1"/>
</dbReference>
<dbReference type="InterPro" id="IPR007484">
    <property type="entry name" value="Peptidase_M28"/>
</dbReference>
<evidence type="ECO:0000313" key="2">
    <source>
        <dbReference type="EMBL" id="TWP47028.1"/>
    </source>
</evidence>
<dbReference type="Gene3D" id="3.50.30.30">
    <property type="match status" value="1"/>
</dbReference>
<dbReference type="Proteomes" id="UP000316639">
    <property type="component" value="Unassembled WGS sequence"/>
</dbReference>
<dbReference type="SUPFAM" id="SSF53187">
    <property type="entry name" value="Zn-dependent exopeptidases"/>
    <property type="match status" value="1"/>
</dbReference>
<dbReference type="InterPro" id="IPR006311">
    <property type="entry name" value="TAT_signal"/>
</dbReference>
<proteinExistence type="predicted"/>
<evidence type="ECO:0000313" key="3">
    <source>
        <dbReference type="Proteomes" id="UP000316639"/>
    </source>
</evidence>
<dbReference type="OrthoDB" id="345880at2"/>
<accession>A0A563EJI6</accession>
<dbReference type="AlphaFoldDB" id="A0A563EJI6"/>
<comment type="caution">
    <text evidence="2">The sequence shown here is derived from an EMBL/GenBank/DDBJ whole genome shotgun (WGS) entry which is preliminary data.</text>
</comment>
<dbReference type="Pfam" id="PF04389">
    <property type="entry name" value="Peptidase_M28"/>
    <property type="match status" value="1"/>
</dbReference>
<dbReference type="EMBL" id="VOBR01000028">
    <property type="protein sequence ID" value="TWP47028.1"/>
    <property type="molecule type" value="Genomic_DNA"/>
</dbReference>
<gene>
    <name evidence="2" type="ORF">FKR81_33825</name>
</gene>
<dbReference type="InterPro" id="IPR045175">
    <property type="entry name" value="M28_fam"/>
</dbReference>
<keyword evidence="3" id="KW-1185">Reference proteome</keyword>
<dbReference type="GO" id="GO:0006508">
    <property type="term" value="P:proteolysis"/>
    <property type="evidence" value="ECO:0007669"/>
    <property type="project" value="InterPro"/>
</dbReference>
<feature type="domain" description="Peptidase M28" evidence="1">
    <location>
        <begin position="254"/>
        <end position="452"/>
    </location>
</feature>
<reference evidence="2 3" key="1">
    <citation type="submission" date="2019-07" db="EMBL/GenBank/DDBJ databases">
        <title>Lentzea xizangensis sp. nov., isolated from Qinghai-Tibetan Plateau Soils.</title>
        <authorList>
            <person name="Huang J."/>
        </authorList>
    </citation>
    <scope>NUCLEOTIDE SEQUENCE [LARGE SCALE GENOMIC DNA]</scope>
    <source>
        <strain evidence="2 3">FXJ1.1311</strain>
    </source>
</reference>
<protein>
    <submittedName>
        <fullName evidence="2">M28 family peptidase</fullName>
    </submittedName>
</protein>
<evidence type="ECO:0000259" key="1">
    <source>
        <dbReference type="Pfam" id="PF04389"/>
    </source>
</evidence>
<name>A0A563EJI6_9PSEU</name>
<organism evidence="2 3">
    <name type="scientific">Lentzea tibetensis</name>
    <dbReference type="NCBI Taxonomy" id="2591470"/>
    <lineage>
        <taxon>Bacteria</taxon>
        <taxon>Bacillati</taxon>
        <taxon>Actinomycetota</taxon>
        <taxon>Actinomycetes</taxon>
        <taxon>Pseudonocardiales</taxon>
        <taxon>Pseudonocardiaceae</taxon>
        <taxon>Lentzea</taxon>
    </lineage>
</organism>
<dbReference type="Gene3D" id="3.40.630.10">
    <property type="entry name" value="Zn peptidases"/>
    <property type="match status" value="1"/>
</dbReference>
<dbReference type="PANTHER" id="PTHR12147:SF26">
    <property type="entry name" value="PEPTIDASE M28 DOMAIN-CONTAINING PROTEIN"/>
    <property type="match status" value="1"/>
</dbReference>
<sequence length="463" mass="49436">MTRRTFSVTTGRRWGDTVRRRDFLAAAAGVVAVGVNPGGALAATKQKPGASGLPDLDLGDFPVVARVRARRALEHLKVLSDRIGPRIGGTESEHRARDYLVKVLRELRYEVTTQPFTVPDKFLGEITARGGKRWQSGASRFGALGVTVRAPFVDLGDGSQLPDDLTGKIALFVNSPAGSVPTLQAVERGAVAVLLGRASVPPATKSPAFSPVLTQTVAVPVLGVAQVHVERLRAQGPGELTVATTHHPNLTSYNVIADRRATFPGPDNGVVMVSAHYDSVPGSPGANDDGSGTVLCLELARVLRYLPTHKALRFALWGSEEQGLLGSRYHVAQLTPPDIARIAGVFQNDMVATSHDPATAYWLLSLNGADNATTREVAAAAKRLGYDPRVHGPVARGSSDHVPFHEKGIAAANFSWRGEEGPHLLEPIYHTPEDTIADNISLERLQVSLELIGSAAYRLACTR</sequence>
<dbReference type="PANTHER" id="PTHR12147">
    <property type="entry name" value="METALLOPEPTIDASE M28 FAMILY MEMBER"/>
    <property type="match status" value="1"/>
</dbReference>
<dbReference type="GO" id="GO:0008235">
    <property type="term" value="F:metalloexopeptidase activity"/>
    <property type="evidence" value="ECO:0007669"/>
    <property type="project" value="InterPro"/>
</dbReference>